<keyword evidence="4" id="KW-0804">Transcription</keyword>
<dbReference type="NCBIfam" id="TIGR02999">
    <property type="entry name" value="Sig-70_X6"/>
    <property type="match status" value="1"/>
</dbReference>
<dbReference type="InterPro" id="IPR011517">
    <property type="entry name" value="RNA_pol_sigma70_ECF-like"/>
</dbReference>
<evidence type="ECO:0000256" key="1">
    <source>
        <dbReference type="ARBA" id="ARBA00010641"/>
    </source>
</evidence>
<feature type="domain" description="RNA polymerase sigma-70 ECF-like HTH" evidence="5">
    <location>
        <begin position="29"/>
        <end position="209"/>
    </location>
</feature>
<dbReference type="SUPFAM" id="SSF88659">
    <property type="entry name" value="Sigma3 and sigma4 domains of RNA polymerase sigma factors"/>
    <property type="match status" value="1"/>
</dbReference>
<gene>
    <name evidence="6" type="ORF">ACFFGH_00315</name>
</gene>
<evidence type="ECO:0000313" key="6">
    <source>
        <dbReference type="EMBL" id="MFC0676291.1"/>
    </source>
</evidence>
<dbReference type="InterPro" id="IPR013325">
    <property type="entry name" value="RNA_pol_sigma_r2"/>
</dbReference>
<dbReference type="InterPro" id="IPR036388">
    <property type="entry name" value="WH-like_DNA-bd_sf"/>
</dbReference>
<evidence type="ECO:0000259" key="5">
    <source>
        <dbReference type="Pfam" id="PF07638"/>
    </source>
</evidence>
<comment type="caution">
    <text evidence="6">The sequence shown here is derived from an EMBL/GenBank/DDBJ whole genome shotgun (WGS) entry which is preliminary data.</text>
</comment>
<keyword evidence="3" id="KW-0731">Sigma factor</keyword>
<dbReference type="Gene3D" id="1.10.1740.10">
    <property type="match status" value="1"/>
</dbReference>
<dbReference type="SUPFAM" id="SSF88946">
    <property type="entry name" value="Sigma2 domain of RNA polymerase sigma factors"/>
    <property type="match status" value="1"/>
</dbReference>
<keyword evidence="2" id="KW-0805">Transcription regulation</keyword>
<evidence type="ECO:0000256" key="2">
    <source>
        <dbReference type="ARBA" id="ARBA00023015"/>
    </source>
</evidence>
<dbReference type="Gene3D" id="1.10.10.10">
    <property type="entry name" value="Winged helix-like DNA-binding domain superfamily/Winged helix DNA-binding domain"/>
    <property type="match status" value="1"/>
</dbReference>
<dbReference type="NCBIfam" id="TIGR02937">
    <property type="entry name" value="sigma70-ECF"/>
    <property type="match status" value="1"/>
</dbReference>
<reference evidence="6 7" key="1">
    <citation type="submission" date="2024-09" db="EMBL/GenBank/DDBJ databases">
        <authorList>
            <person name="Sun Q."/>
            <person name="Mori K."/>
        </authorList>
    </citation>
    <scope>NUCLEOTIDE SEQUENCE [LARGE SCALE GENOMIC DNA]</scope>
    <source>
        <strain evidence="6 7">KCTC 23076</strain>
    </source>
</reference>
<dbReference type="InterPro" id="IPR039425">
    <property type="entry name" value="RNA_pol_sigma-70-like"/>
</dbReference>
<sequence>MKLMHTARKNLHAIVRATKSYGNSMTASADITMLLDAARGGDRNSLDRVLATLYQELHSMARRQLAGQHGQTLDATALVHEAYLKLIGRREAKFDDRAHFFAYAASAMRSVVVDYARQRMAQKRGGDLHRVTDLPEDVEGGLRLDEETLGLDTALTRLAQVDQRLAQVVELRYFAGLSELEIAALLKRSERSIRRDWQKARMFLLASLRDEPAG</sequence>
<dbReference type="Pfam" id="PF07638">
    <property type="entry name" value="Sigma70_ECF"/>
    <property type="match status" value="1"/>
</dbReference>
<proteinExistence type="inferred from homology"/>
<dbReference type="InterPro" id="IPR014284">
    <property type="entry name" value="RNA_pol_sigma-70_dom"/>
</dbReference>
<accession>A0ABV6RHQ0</accession>
<dbReference type="RefSeq" id="WP_386667254.1">
    <property type="nucleotide sequence ID" value="NZ_JBHLTG010000001.1"/>
</dbReference>
<dbReference type="PANTHER" id="PTHR43133:SF39">
    <property type="entry name" value="SIMILAR TO RNA POLYMERASE SIGMA-E FACTOR"/>
    <property type="match status" value="1"/>
</dbReference>
<dbReference type="EMBL" id="JBHLTG010000001">
    <property type="protein sequence ID" value="MFC0676291.1"/>
    <property type="molecule type" value="Genomic_DNA"/>
</dbReference>
<protein>
    <submittedName>
        <fullName evidence="6">ECF-type sigma factor</fullName>
    </submittedName>
</protein>
<comment type="similarity">
    <text evidence="1">Belongs to the sigma-70 factor family. ECF subfamily.</text>
</comment>
<keyword evidence="7" id="KW-1185">Reference proteome</keyword>
<evidence type="ECO:0000256" key="3">
    <source>
        <dbReference type="ARBA" id="ARBA00023082"/>
    </source>
</evidence>
<evidence type="ECO:0000256" key="4">
    <source>
        <dbReference type="ARBA" id="ARBA00023163"/>
    </source>
</evidence>
<name>A0ABV6RHQ0_9GAMM</name>
<organism evidence="6 7">
    <name type="scientific">Lysobacter korlensis</name>
    <dbReference type="NCBI Taxonomy" id="553636"/>
    <lineage>
        <taxon>Bacteria</taxon>
        <taxon>Pseudomonadati</taxon>
        <taxon>Pseudomonadota</taxon>
        <taxon>Gammaproteobacteria</taxon>
        <taxon>Lysobacterales</taxon>
        <taxon>Lysobacteraceae</taxon>
        <taxon>Lysobacter</taxon>
    </lineage>
</organism>
<dbReference type="Proteomes" id="UP001589896">
    <property type="component" value="Unassembled WGS sequence"/>
</dbReference>
<dbReference type="PANTHER" id="PTHR43133">
    <property type="entry name" value="RNA POLYMERASE ECF-TYPE SIGMA FACTO"/>
    <property type="match status" value="1"/>
</dbReference>
<dbReference type="InterPro" id="IPR013324">
    <property type="entry name" value="RNA_pol_sigma_r3/r4-like"/>
</dbReference>
<evidence type="ECO:0000313" key="7">
    <source>
        <dbReference type="Proteomes" id="UP001589896"/>
    </source>
</evidence>
<dbReference type="InterPro" id="IPR053812">
    <property type="entry name" value="HTH_Sigma70_ECF-like"/>
</dbReference>